<feature type="transmembrane region" description="Helical" evidence="1">
    <location>
        <begin position="635"/>
        <end position="659"/>
    </location>
</feature>
<keyword evidence="1" id="KW-0812">Transmembrane</keyword>
<dbReference type="PANTHER" id="PTHR14795">
    <property type="entry name" value="HELICASE RELATED"/>
    <property type="match status" value="1"/>
</dbReference>
<dbReference type="SUPFAM" id="SSF56300">
    <property type="entry name" value="Metallo-dependent phosphatases"/>
    <property type="match status" value="1"/>
</dbReference>
<dbReference type="OrthoDB" id="27234at2759"/>
<dbReference type="PANTHER" id="PTHR14795:SF0">
    <property type="entry name" value="TRANSMEMBRANE PROTEIN 62"/>
    <property type="match status" value="1"/>
</dbReference>
<dbReference type="InterPro" id="IPR041871">
    <property type="entry name" value="MPP_TMEM62"/>
</dbReference>
<dbReference type="InterPro" id="IPR056229">
    <property type="entry name" value="Ig_TMM62"/>
</dbReference>
<evidence type="ECO:0000313" key="5">
    <source>
        <dbReference type="EMBL" id="KAG5337995.1"/>
    </source>
</evidence>
<feature type="domain" description="TMEM62 Ig-like" evidence="3">
    <location>
        <begin position="324"/>
        <end position="401"/>
    </location>
</feature>
<protein>
    <submittedName>
        <fullName evidence="5">TMM62 protein</fullName>
    </submittedName>
</protein>
<reference evidence="5 6" key="1">
    <citation type="submission" date="2020-02" db="EMBL/GenBank/DDBJ databases">
        <title>Relaxed selection underlies rapid genomic changes in the transitions from sociality to social parasitism in ants.</title>
        <authorList>
            <person name="Bi X."/>
        </authorList>
    </citation>
    <scope>NUCLEOTIDE SEQUENCE [LARGE SCALE GENOMIC DNA]</scope>
    <source>
        <strain evidence="5">BGI-DK2014b</strain>
        <tissue evidence="5">Whole body</tissue>
    </source>
</reference>
<keyword evidence="1" id="KW-0472">Membrane</keyword>
<feature type="signal peptide" evidence="2">
    <location>
        <begin position="1"/>
        <end position="22"/>
    </location>
</feature>
<feature type="transmembrane region" description="Helical" evidence="1">
    <location>
        <begin position="456"/>
        <end position="477"/>
    </location>
</feature>
<feature type="chain" id="PRO_5032873806" evidence="2">
    <location>
        <begin position="23"/>
        <end position="709"/>
    </location>
</feature>
<name>A0A836K8H1_9HYME</name>
<evidence type="ECO:0000259" key="4">
    <source>
        <dbReference type="Pfam" id="PF24394"/>
    </source>
</evidence>
<dbReference type="Pfam" id="PF24384">
    <property type="entry name" value="Ig_TMM62"/>
    <property type="match status" value="1"/>
</dbReference>
<dbReference type="Gene3D" id="3.60.21.10">
    <property type="match status" value="1"/>
</dbReference>
<organism evidence="5 6">
    <name type="scientific">Acromyrmex heyeri</name>
    <dbReference type="NCBI Taxonomy" id="230685"/>
    <lineage>
        <taxon>Eukaryota</taxon>
        <taxon>Metazoa</taxon>
        <taxon>Ecdysozoa</taxon>
        <taxon>Arthropoda</taxon>
        <taxon>Hexapoda</taxon>
        <taxon>Insecta</taxon>
        <taxon>Pterygota</taxon>
        <taxon>Neoptera</taxon>
        <taxon>Endopterygota</taxon>
        <taxon>Hymenoptera</taxon>
        <taxon>Apocrita</taxon>
        <taxon>Aculeata</taxon>
        <taxon>Formicoidea</taxon>
        <taxon>Formicidae</taxon>
        <taxon>Myrmicinae</taxon>
        <taxon>Acromyrmex</taxon>
    </lineage>
</organism>
<evidence type="ECO:0000256" key="1">
    <source>
        <dbReference type="SAM" id="Phobius"/>
    </source>
</evidence>
<feature type="transmembrane region" description="Helical" evidence="1">
    <location>
        <begin position="595"/>
        <end position="615"/>
    </location>
</feature>
<sequence>MKISKSTIVLLVLMLIFSILMANIADLISINPHFPDETLGDNNGEIQWTEPKYYNIANSYNHLIWFLQITDIHISIFRDPSRLSEFKEFCNVTVNSIQPRVVLASGDLTDAIVKDGFGSKQEHREWQHYRYIIDQTNVSKKVLWLDVRGNHDNFDIINFDSKNNYYLYYSIQGKKYPRSYMYNIDTGLETYSFIAIDACLKPGPKRPFNFIGILDQDEINRIQQLINRSKESNAAHAVVFGHYPTSSIISKADTNIRNILGSHKESMVYLCGHFHTLGNMVPNMYSLQKAGFLELELADWKDNRMYRLAAIDHGQFSFIDIKHNDWPVILITNPKNVLFMMPQKENLESIIKSTHVRILAFSTVPLKTVEIQLDNDIWQKCGHVNGPLYVLPWNSTRYKQGIHQITVYCFIDESYPIDETYRKLLTMDGNLPRTFSLTKIHKPGYPLRIIVSSINSLLYCLSLFLHIIVNSIPEAPSYNRIELPRRRMKFFHLWLRKLWILSAVDRVFYGLVLYTLYFAIGPWTMGEIIEDHTGVIFVWGTFIGNMYLPGGLTYAYGFLQLLCFHLPLTITLAHHIDRRLRDAECPSRVSSKFHTVWRFLPILIIILLQFVLGYFLYLEYGTTAILLCPLRTGSIIVAAALSYSIATMPVSCLRFVLYLQYDMLSACRAGHVFEIFLLKTQYLQYKCILYFILKIERLKIFIFSNSNNN</sequence>
<dbReference type="InterPro" id="IPR056230">
    <property type="entry name" value="TMEM62_C"/>
</dbReference>
<feature type="non-terminal residue" evidence="5">
    <location>
        <position position="709"/>
    </location>
</feature>
<dbReference type="CDD" id="cd07401">
    <property type="entry name" value="MPP_TMEM62_N"/>
    <property type="match status" value="1"/>
</dbReference>
<dbReference type="InterPro" id="IPR029052">
    <property type="entry name" value="Metallo-depent_PP-like"/>
</dbReference>
<keyword evidence="1" id="KW-1133">Transmembrane helix</keyword>
<keyword evidence="2" id="KW-0732">Signal</keyword>
<keyword evidence="6" id="KW-1185">Reference proteome</keyword>
<evidence type="ECO:0000256" key="2">
    <source>
        <dbReference type="SAM" id="SignalP"/>
    </source>
</evidence>
<dbReference type="Proteomes" id="UP000670152">
    <property type="component" value="Unassembled WGS sequence"/>
</dbReference>
<evidence type="ECO:0000259" key="3">
    <source>
        <dbReference type="Pfam" id="PF24384"/>
    </source>
</evidence>
<dbReference type="EMBL" id="JAANIB010003329">
    <property type="protein sequence ID" value="KAG5337995.1"/>
    <property type="molecule type" value="Genomic_DNA"/>
</dbReference>
<accession>A0A836K8H1</accession>
<evidence type="ECO:0000313" key="6">
    <source>
        <dbReference type="Proteomes" id="UP000670152"/>
    </source>
</evidence>
<feature type="non-terminal residue" evidence="5">
    <location>
        <position position="1"/>
    </location>
</feature>
<proteinExistence type="predicted"/>
<dbReference type="AlphaFoldDB" id="A0A836K8H1"/>
<comment type="caution">
    <text evidence="5">The sequence shown here is derived from an EMBL/GenBank/DDBJ whole genome shotgun (WGS) entry which is preliminary data.</text>
</comment>
<feature type="domain" description="TMEM62 C-terminal" evidence="4">
    <location>
        <begin position="450"/>
        <end position="590"/>
    </location>
</feature>
<gene>
    <name evidence="5" type="primary">Tmem62</name>
    <name evidence="5" type="ORF">G6Z77_0003993</name>
</gene>
<feature type="transmembrane region" description="Helical" evidence="1">
    <location>
        <begin position="498"/>
        <end position="520"/>
    </location>
</feature>
<dbReference type="Pfam" id="PF24394">
    <property type="entry name" value="TMEM62_C"/>
    <property type="match status" value="1"/>
</dbReference>